<protein>
    <submittedName>
        <fullName evidence="1">Uncharacterized protein</fullName>
    </submittedName>
</protein>
<dbReference type="PANTHER" id="PTHR10000">
    <property type="entry name" value="PHOSPHOSERINE PHOSPHATASE"/>
    <property type="match status" value="1"/>
</dbReference>
<evidence type="ECO:0000313" key="1">
    <source>
        <dbReference type="EMBL" id="KAF9959511.1"/>
    </source>
</evidence>
<dbReference type="OrthoDB" id="27226at2759"/>
<dbReference type="PANTHER" id="PTHR10000:SF8">
    <property type="entry name" value="HAD SUPERFAMILY HYDROLASE-LIKE, TYPE 3"/>
    <property type="match status" value="1"/>
</dbReference>
<proteinExistence type="predicted"/>
<evidence type="ECO:0000313" key="2">
    <source>
        <dbReference type="Proteomes" id="UP000749646"/>
    </source>
</evidence>
<dbReference type="InterPro" id="IPR036412">
    <property type="entry name" value="HAD-like_sf"/>
</dbReference>
<accession>A0A9P6M0E4</accession>
<dbReference type="Gene3D" id="3.40.50.1000">
    <property type="entry name" value="HAD superfamily/HAD-like"/>
    <property type="match status" value="2"/>
</dbReference>
<comment type="caution">
    <text evidence="1">The sequence shown here is derived from an EMBL/GenBank/DDBJ whole genome shotgun (WGS) entry which is preliminary data.</text>
</comment>
<dbReference type="GO" id="GO:0005829">
    <property type="term" value="C:cytosol"/>
    <property type="evidence" value="ECO:0007669"/>
    <property type="project" value="TreeGrafter"/>
</dbReference>
<dbReference type="Pfam" id="PF08282">
    <property type="entry name" value="Hydrolase_3"/>
    <property type="match status" value="2"/>
</dbReference>
<dbReference type="PROSITE" id="PS01228">
    <property type="entry name" value="COF_1"/>
    <property type="match status" value="1"/>
</dbReference>
<dbReference type="Gene3D" id="3.30.1240.10">
    <property type="match status" value="2"/>
</dbReference>
<dbReference type="AlphaFoldDB" id="A0A9P6M0E4"/>
<dbReference type="InterPro" id="IPR023214">
    <property type="entry name" value="HAD_sf"/>
</dbReference>
<keyword evidence="2" id="KW-1185">Reference proteome</keyword>
<dbReference type="EMBL" id="JAAAHW010006502">
    <property type="protein sequence ID" value="KAF9959511.1"/>
    <property type="molecule type" value="Genomic_DNA"/>
</dbReference>
<name>A0A9P6M0E4_9FUNG</name>
<gene>
    <name evidence="1" type="ORF">BGZ65_000331</name>
</gene>
<dbReference type="Proteomes" id="UP000749646">
    <property type="component" value="Unassembled WGS sequence"/>
</dbReference>
<organism evidence="1 2">
    <name type="scientific">Modicella reniformis</name>
    <dbReference type="NCBI Taxonomy" id="1440133"/>
    <lineage>
        <taxon>Eukaryota</taxon>
        <taxon>Fungi</taxon>
        <taxon>Fungi incertae sedis</taxon>
        <taxon>Mucoromycota</taxon>
        <taxon>Mortierellomycotina</taxon>
        <taxon>Mortierellomycetes</taxon>
        <taxon>Mortierellales</taxon>
        <taxon>Mortierellaceae</taxon>
        <taxon>Modicella</taxon>
    </lineage>
</organism>
<sequence length="390" mass="43157">MTDTMISFHKKRLPRLIVSDLDGTLLTPQHTISRRSIDALAFAQGFYHGNNNNNNNDDHHLPIQIMIASGRSPRSIQKVIDLFDGLMIPDAVLCCNGALNYNPRTKAISYPQFIPLDQALFMVQGLRTEISGHGTIKSQIPINKNQIQQDSIMEEDLIPLNVLDGQRNDNDGDDDPLIAGRPGFACEVIWFEGVLPSGEPIYAQDTSFVCDKTWELQRKHTFYYDYSVVDDTMEAFLQSLQQAAAVDGRTGRSGGIIKLLALDRNRTAPEVFESLPVTLRSASTSSTTSETKETRSSPMEVTYSGDYFLEIAAPRVSKGLGLAKYCGAHNISREEVVAFGDLLNDAEMLQFAGLGLCMGNGHEDMKKLADRVIGTNAEDGLAKEIESWFM</sequence>
<dbReference type="GO" id="GO:0000287">
    <property type="term" value="F:magnesium ion binding"/>
    <property type="evidence" value="ECO:0007669"/>
    <property type="project" value="TreeGrafter"/>
</dbReference>
<reference evidence="1" key="1">
    <citation type="journal article" date="2020" name="Fungal Divers.">
        <title>Resolving the Mortierellaceae phylogeny through synthesis of multi-gene phylogenetics and phylogenomics.</title>
        <authorList>
            <person name="Vandepol N."/>
            <person name="Liber J."/>
            <person name="Desiro A."/>
            <person name="Na H."/>
            <person name="Kennedy M."/>
            <person name="Barry K."/>
            <person name="Grigoriev I.V."/>
            <person name="Miller A.N."/>
            <person name="O'Donnell K."/>
            <person name="Stajich J.E."/>
            <person name="Bonito G."/>
        </authorList>
    </citation>
    <scope>NUCLEOTIDE SEQUENCE</scope>
    <source>
        <strain evidence="1">MES-2147</strain>
    </source>
</reference>
<dbReference type="SUPFAM" id="SSF56784">
    <property type="entry name" value="HAD-like"/>
    <property type="match status" value="2"/>
</dbReference>
<dbReference type="GO" id="GO:0016791">
    <property type="term" value="F:phosphatase activity"/>
    <property type="evidence" value="ECO:0007669"/>
    <property type="project" value="TreeGrafter"/>
</dbReference>